<evidence type="ECO:0000313" key="3">
    <source>
        <dbReference type="Proteomes" id="UP000702425"/>
    </source>
</evidence>
<dbReference type="Gene3D" id="3.10.350.10">
    <property type="entry name" value="LysM domain"/>
    <property type="match status" value="1"/>
</dbReference>
<protein>
    <recommendedName>
        <fullName evidence="1">LysM domain-containing protein</fullName>
    </recommendedName>
</protein>
<feature type="domain" description="LysM" evidence="1">
    <location>
        <begin position="3"/>
        <end position="53"/>
    </location>
</feature>
<sequence>MPQSYTVKEGDTLYGIAEQFYGDGNEWEKIYQANQAVIGDDPDLIEPGQELTIP</sequence>
<keyword evidence="3" id="KW-1185">Reference proteome</keyword>
<dbReference type="PANTHER" id="PTHR34700:SF4">
    <property type="entry name" value="PHAGE-LIKE ELEMENT PBSX PROTEIN XKDP"/>
    <property type="match status" value="1"/>
</dbReference>
<dbReference type="InterPro" id="IPR052196">
    <property type="entry name" value="Bact_Kbp"/>
</dbReference>
<name>A0ABX2CYQ9_9CYAN</name>
<dbReference type="SMART" id="SM00257">
    <property type="entry name" value="LysM"/>
    <property type="match status" value="1"/>
</dbReference>
<dbReference type="InterPro" id="IPR036779">
    <property type="entry name" value="LysM_dom_sf"/>
</dbReference>
<proteinExistence type="predicted"/>
<dbReference type="InterPro" id="IPR018392">
    <property type="entry name" value="LysM"/>
</dbReference>
<evidence type="ECO:0000313" key="2">
    <source>
        <dbReference type="EMBL" id="NQE35532.1"/>
    </source>
</evidence>
<organism evidence="2 3">
    <name type="scientific">Microcoleus asticus IPMA8</name>
    <dbReference type="NCBI Taxonomy" id="2563858"/>
    <lineage>
        <taxon>Bacteria</taxon>
        <taxon>Bacillati</taxon>
        <taxon>Cyanobacteriota</taxon>
        <taxon>Cyanophyceae</taxon>
        <taxon>Oscillatoriophycideae</taxon>
        <taxon>Oscillatoriales</taxon>
        <taxon>Microcoleaceae</taxon>
        <taxon>Microcoleus</taxon>
        <taxon>Microcoleus asticus</taxon>
    </lineage>
</organism>
<dbReference type="Proteomes" id="UP000702425">
    <property type="component" value="Unassembled WGS sequence"/>
</dbReference>
<dbReference type="SUPFAM" id="SSF54106">
    <property type="entry name" value="LysM domain"/>
    <property type="match status" value="1"/>
</dbReference>
<dbReference type="RefSeq" id="WP_172189014.1">
    <property type="nucleotide sequence ID" value="NZ_CAWPPK010000272.1"/>
</dbReference>
<dbReference type="PANTHER" id="PTHR34700">
    <property type="entry name" value="POTASSIUM BINDING PROTEIN KBP"/>
    <property type="match status" value="1"/>
</dbReference>
<comment type="caution">
    <text evidence="2">The sequence shown here is derived from an EMBL/GenBank/DDBJ whole genome shotgun (WGS) entry which is preliminary data.</text>
</comment>
<evidence type="ECO:0000259" key="1">
    <source>
        <dbReference type="PROSITE" id="PS51782"/>
    </source>
</evidence>
<dbReference type="EMBL" id="SRRZ01000058">
    <property type="protein sequence ID" value="NQE35532.1"/>
    <property type="molecule type" value="Genomic_DNA"/>
</dbReference>
<gene>
    <name evidence="2" type="ORF">E5S67_03267</name>
</gene>
<accession>A0ABX2CYQ9</accession>
<dbReference type="Pfam" id="PF01476">
    <property type="entry name" value="LysM"/>
    <property type="match status" value="1"/>
</dbReference>
<dbReference type="PROSITE" id="PS51782">
    <property type="entry name" value="LYSM"/>
    <property type="match status" value="1"/>
</dbReference>
<dbReference type="CDD" id="cd00118">
    <property type="entry name" value="LysM"/>
    <property type="match status" value="1"/>
</dbReference>
<reference evidence="2 3" key="1">
    <citation type="journal article" date="2020" name="Sci. Rep.">
        <title>A novel cyanobacterial geosmin producer, revising GeoA distribution and dispersion patterns in Bacteria.</title>
        <authorList>
            <person name="Churro C."/>
            <person name="Semedo-Aguiar A.P."/>
            <person name="Silva A.D."/>
            <person name="Pereira-Leal J.B."/>
            <person name="Leite R.B."/>
        </authorList>
    </citation>
    <scope>NUCLEOTIDE SEQUENCE [LARGE SCALE GENOMIC DNA]</scope>
    <source>
        <strain evidence="2 3">IPMA8</strain>
    </source>
</reference>